<dbReference type="Pfam" id="PF02810">
    <property type="entry name" value="SEC-C"/>
    <property type="match status" value="1"/>
</dbReference>
<dbReference type="HOGENOM" id="CLU_986195_0_0_0"/>
<accession>Q1IV66</accession>
<evidence type="ECO:0000313" key="2">
    <source>
        <dbReference type="Proteomes" id="UP000002432"/>
    </source>
</evidence>
<sequence length="282" mass="31753">MVSTATWISTAPDLQYFYPDFTPAEVPSGTSARRAWIGRIQPFTDDASARLAWRRMQRDLAISIDRGTILPPQSARKLDPHPLESLAVNTEMSFEVLLLEFDNPQHPWVYCVAPEVSRDVFPALLHIREDRSIWFRGRYIPGLCVYSASIFKFESWPSKSVQVLDQTATYLGKLVIWLRTRRLFHLNSGVVLYTPAPGEQVRDTEPRINRNFPGIAKQLLPITRAWRGVWPGGVAPFGPAGHFQTIAPQEECWCGSGETYGNCHRRQEASVLGNTGDGTSPN</sequence>
<dbReference type="Proteomes" id="UP000002432">
    <property type="component" value="Chromosome"/>
</dbReference>
<evidence type="ECO:0008006" key="3">
    <source>
        <dbReference type="Google" id="ProtNLM"/>
    </source>
</evidence>
<reference evidence="1 2" key="1">
    <citation type="journal article" date="2009" name="Appl. Environ. Microbiol.">
        <title>Three genomes from the phylum Acidobacteria provide insight into the lifestyles of these microorganisms in soils.</title>
        <authorList>
            <person name="Ward N.L."/>
            <person name="Challacombe J.F."/>
            <person name="Janssen P.H."/>
            <person name="Henrissat B."/>
            <person name="Coutinho P.M."/>
            <person name="Wu M."/>
            <person name="Xie G."/>
            <person name="Haft D.H."/>
            <person name="Sait M."/>
            <person name="Badger J."/>
            <person name="Barabote R.D."/>
            <person name="Bradley B."/>
            <person name="Brettin T.S."/>
            <person name="Brinkac L.M."/>
            <person name="Bruce D."/>
            <person name="Creasy T."/>
            <person name="Daugherty S.C."/>
            <person name="Davidsen T.M."/>
            <person name="DeBoy R.T."/>
            <person name="Detter J.C."/>
            <person name="Dodson R.J."/>
            <person name="Durkin A.S."/>
            <person name="Ganapathy A."/>
            <person name="Gwinn-Giglio M."/>
            <person name="Han C.S."/>
            <person name="Khouri H."/>
            <person name="Kiss H."/>
            <person name="Kothari S.P."/>
            <person name="Madupu R."/>
            <person name="Nelson K.E."/>
            <person name="Nelson W.C."/>
            <person name="Paulsen I."/>
            <person name="Penn K."/>
            <person name="Ren Q."/>
            <person name="Rosovitz M.J."/>
            <person name="Selengut J.D."/>
            <person name="Shrivastava S."/>
            <person name="Sullivan S.A."/>
            <person name="Tapia R."/>
            <person name="Thompson L.S."/>
            <person name="Watkins K.L."/>
            <person name="Yang Q."/>
            <person name="Yu C."/>
            <person name="Zafar N."/>
            <person name="Zhou L."/>
            <person name="Kuske C.R."/>
        </authorList>
    </citation>
    <scope>NUCLEOTIDE SEQUENCE [LARGE SCALE GENOMIC DNA]</scope>
    <source>
        <strain evidence="1 2">Ellin345</strain>
    </source>
</reference>
<proteinExistence type="predicted"/>
<dbReference type="OrthoDB" id="3343588at2"/>
<dbReference type="InterPro" id="IPR004027">
    <property type="entry name" value="SEC_C_motif"/>
</dbReference>
<organism evidence="1 2">
    <name type="scientific">Koribacter versatilis (strain Ellin345)</name>
    <dbReference type="NCBI Taxonomy" id="204669"/>
    <lineage>
        <taxon>Bacteria</taxon>
        <taxon>Pseudomonadati</taxon>
        <taxon>Acidobacteriota</taxon>
        <taxon>Terriglobia</taxon>
        <taxon>Terriglobales</taxon>
        <taxon>Candidatus Korobacteraceae</taxon>
        <taxon>Candidatus Korobacter</taxon>
    </lineage>
</organism>
<dbReference type="STRING" id="204669.Acid345_0229"/>
<protein>
    <recommendedName>
        <fullName evidence="3">SEC-C motif domain protein</fullName>
    </recommendedName>
</protein>
<evidence type="ECO:0000313" key="1">
    <source>
        <dbReference type="EMBL" id="ABF39234.1"/>
    </source>
</evidence>
<dbReference type="EnsemblBacteria" id="ABF39234">
    <property type="protein sequence ID" value="ABF39234"/>
    <property type="gene ID" value="Acid345_0229"/>
</dbReference>
<dbReference type="EMBL" id="CP000360">
    <property type="protein sequence ID" value="ABF39234.1"/>
    <property type="molecule type" value="Genomic_DNA"/>
</dbReference>
<dbReference type="KEGG" id="aba:Acid345_0229"/>
<keyword evidence="2" id="KW-1185">Reference proteome</keyword>
<gene>
    <name evidence="1" type="ordered locus">Acid345_0229</name>
</gene>
<name>Q1IV66_KORVE</name>
<dbReference type="AlphaFoldDB" id="Q1IV66"/>